<dbReference type="OrthoDB" id="3214103at2759"/>
<feature type="transmembrane region" description="Helical" evidence="1">
    <location>
        <begin position="70"/>
        <end position="90"/>
    </location>
</feature>
<comment type="caution">
    <text evidence="2">The sequence shown here is derived from an EMBL/GenBank/DDBJ whole genome shotgun (WGS) entry which is preliminary data.</text>
</comment>
<evidence type="ECO:0000313" key="3">
    <source>
        <dbReference type="Proteomes" id="UP000703269"/>
    </source>
</evidence>
<proteinExistence type="predicted"/>
<protein>
    <submittedName>
        <fullName evidence="2">Uncharacterized protein</fullName>
    </submittedName>
</protein>
<sequence length="367" mass="40607">MTARNHPLQQHLRSLAQLADDASSQGSTSTSSLPFFVGEATLWGVYAVLTMIAVFGYMRKRNRPVFKRWWMYLSMVMFMLATAHMGIRAWEICMGERRSHDWYLNISSCLRSLAGGDQTPSSCDDSTLFAADDSDASDITEFFLSEVPLIAISDVIVSWRACALWPRQWIVRGLSVLLFLGTLASLIYGGISTFGPGLPGSVLSWVTNLWSTSLISWKAWQHRRSMKEALGVGMARTKAESILLLFIDSGLLYAIVWMLIVISNGYVTATTWYSAFSLIQLVSIYPMATVVLAEYTDSYYERCVTIETIGVTHGAHCLSDHAPSHVLSMVAFPNEESSTPLEATSATGELKLYLVTKACARLVGTIC</sequence>
<dbReference type="EMBL" id="BPQB01000006">
    <property type="protein sequence ID" value="GJE87216.1"/>
    <property type="molecule type" value="Genomic_DNA"/>
</dbReference>
<keyword evidence="3" id="KW-1185">Reference proteome</keyword>
<feature type="transmembrane region" description="Helical" evidence="1">
    <location>
        <begin position="40"/>
        <end position="58"/>
    </location>
</feature>
<feature type="transmembrane region" description="Helical" evidence="1">
    <location>
        <begin position="169"/>
        <end position="190"/>
    </location>
</feature>
<dbReference type="AlphaFoldDB" id="A0A9P3G2S6"/>
<feature type="transmembrane region" description="Helical" evidence="1">
    <location>
        <begin position="241"/>
        <end position="260"/>
    </location>
</feature>
<feature type="transmembrane region" description="Helical" evidence="1">
    <location>
        <begin position="272"/>
        <end position="293"/>
    </location>
</feature>
<dbReference type="Proteomes" id="UP000703269">
    <property type="component" value="Unassembled WGS sequence"/>
</dbReference>
<evidence type="ECO:0000256" key="1">
    <source>
        <dbReference type="SAM" id="Phobius"/>
    </source>
</evidence>
<keyword evidence="1" id="KW-0812">Transmembrane</keyword>
<gene>
    <name evidence="2" type="ORF">PsYK624_032990</name>
</gene>
<accession>A0A9P3G2S6</accession>
<evidence type="ECO:0000313" key="2">
    <source>
        <dbReference type="EMBL" id="GJE87216.1"/>
    </source>
</evidence>
<keyword evidence="1" id="KW-1133">Transmembrane helix</keyword>
<reference evidence="2 3" key="1">
    <citation type="submission" date="2021-08" db="EMBL/GenBank/DDBJ databases">
        <title>Draft Genome Sequence of Phanerochaete sordida strain YK-624.</title>
        <authorList>
            <person name="Mori T."/>
            <person name="Dohra H."/>
            <person name="Suzuki T."/>
            <person name="Kawagishi H."/>
            <person name="Hirai H."/>
        </authorList>
    </citation>
    <scope>NUCLEOTIDE SEQUENCE [LARGE SCALE GENOMIC DNA]</scope>
    <source>
        <strain evidence="2 3">YK-624</strain>
    </source>
</reference>
<name>A0A9P3G2S6_9APHY</name>
<organism evidence="2 3">
    <name type="scientific">Phanerochaete sordida</name>
    <dbReference type="NCBI Taxonomy" id="48140"/>
    <lineage>
        <taxon>Eukaryota</taxon>
        <taxon>Fungi</taxon>
        <taxon>Dikarya</taxon>
        <taxon>Basidiomycota</taxon>
        <taxon>Agaricomycotina</taxon>
        <taxon>Agaricomycetes</taxon>
        <taxon>Polyporales</taxon>
        <taxon>Phanerochaetaceae</taxon>
        <taxon>Phanerochaete</taxon>
    </lineage>
</organism>
<feature type="transmembrane region" description="Helical" evidence="1">
    <location>
        <begin position="202"/>
        <end position="220"/>
    </location>
</feature>
<keyword evidence="1" id="KW-0472">Membrane</keyword>
<feature type="transmembrane region" description="Helical" evidence="1">
    <location>
        <begin position="142"/>
        <end position="162"/>
    </location>
</feature>